<dbReference type="Pfam" id="PF08310">
    <property type="entry name" value="LGFP"/>
    <property type="match status" value="6"/>
</dbReference>
<dbReference type="EMBL" id="CADCTI010000061">
    <property type="protein sequence ID" value="CAA9222256.1"/>
    <property type="molecule type" value="Genomic_DNA"/>
</dbReference>
<reference evidence="1" key="1">
    <citation type="submission" date="2020-02" db="EMBL/GenBank/DDBJ databases">
        <authorList>
            <person name="Meier V. D."/>
        </authorList>
    </citation>
    <scope>NUCLEOTIDE SEQUENCE</scope>
    <source>
        <strain evidence="1">AVDCRST_MAG57</strain>
    </source>
</reference>
<protein>
    <submittedName>
        <fullName evidence="1">Putative esterase</fullName>
    </submittedName>
</protein>
<sequence>TFQNGAYYWSAGSGAHAVSGPVAQRWAKQGWELGRLGYPTTDTVCGLPGGGCSQEFQGGSILSSTAGGTRAVWGAIRARYVAVGGSAGALGYPTSEELCGFRDGGCFQRFQHATIYWSPASGARVVANGAVATRWGAQGWELGRLGYPTTDTVCGLPGGGCSQEFQGGSILSSTAGGTRAVWGAIRARYVAVGGSAGALGYPTSEELCGFRDGGCFQRFQHATIYWSPGSKAWPVAAPVLAAWGTGGWENGRLGYPVGAATCTVEGACTQRFQGGTASWTSTTAVRIVY</sequence>
<proteinExistence type="predicted"/>
<feature type="non-terminal residue" evidence="1">
    <location>
        <position position="1"/>
    </location>
</feature>
<dbReference type="InterPro" id="IPR013207">
    <property type="entry name" value="LGFP"/>
</dbReference>
<evidence type="ECO:0000313" key="1">
    <source>
        <dbReference type="EMBL" id="CAA9222256.1"/>
    </source>
</evidence>
<dbReference type="AlphaFoldDB" id="A0A6J4HFP8"/>
<name>A0A6J4HFP8_9ACTN</name>
<organism evidence="1">
    <name type="scientific">uncultured Blastococcus sp</name>
    <dbReference type="NCBI Taxonomy" id="217144"/>
    <lineage>
        <taxon>Bacteria</taxon>
        <taxon>Bacillati</taxon>
        <taxon>Actinomycetota</taxon>
        <taxon>Actinomycetes</taxon>
        <taxon>Geodermatophilales</taxon>
        <taxon>Geodermatophilaceae</taxon>
        <taxon>Blastococcus</taxon>
        <taxon>environmental samples</taxon>
    </lineage>
</organism>
<accession>A0A6J4HFP8</accession>
<gene>
    <name evidence="1" type="ORF">AVDCRST_MAG57-650</name>
</gene>